<name>A0ABX8QZM5_9ACTN</name>
<sequence>MSMRPFRRGRAVRATAALALLGAAAALPATGTATATASASVPASVPASASASASRSAPEAASAGAGAPKVAFTIADPRITESSGLAASRRHPGIVYTHNDSGGVPKVYALGPNGGVRAVLTLAGAGARDWEGMALGKDEQGRPAIFVADIGDNLGGAWPYVTLYRIPEPAQLRTQSIEATRFRLKYADGPRNAETVMINPRTNRLYIASKLFSGALYEGPARLSPDGTNKLRKIGGAPAMATDGAFAPDGRTCVIRTYFGARLYSVDEEGRPGKSIRSVSVPFQGQGESITYTADGRSFLAGSEGRNQPVYEIPVPAQARPSQAASPGAEAAGKDGAEREHPASGTVRTGLFLALAIAGAVCFGLVRGRRGRGT</sequence>
<dbReference type="EMBL" id="CP059572">
    <property type="protein sequence ID" value="QXJ24118.1"/>
    <property type="molecule type" value="Genomic_DNA"/>
</dbReference>
<feature type="transmembrane region" description="Helical" evidence="2">
    <location>
        <begin position="349"/>
        <end position="366"/>
    </location>
</feature>
<gene>
    <name evidence="4" type="ORF">AGRA3207_005377</name>
</gene>
<feature type="compositionally biased region" description="Low complexity" evidence="1">
    <location>
        <begin position="318"/>
        <end position="327"/>
    </location>
</feature>
<dbReference type="SUPFAM" id="SSF101898">
    <property type="entry name" value="NHL repeat"/>
    <property type="match status" value="1"/>
</dbReference>
<keyword evidence="2" id="KW-1133">Transmembrane helix</keyword>
<keyword evidence="5" id="KW-1185">Reference proteome</keyword>
<evidence type="ECO:0000256" key="3">
    <source>
        <dbReference type="SAM" id="SignalP"/>
    </source>
</evidence>
<feature type="region of interest" description="Disordered" evidence="1">
    <location>
        <begin position="318"/>
        <end position="343"/>
    </location>
</feature>
<dbReference type="Proteomes" id="UP001049518">
    <property type="component" value="Chromosome"/>
</dbReference>
<keyword evidence="3" id="KW-0732">Signal</keyword>
<evidence type="ECO:0008006" key="6">
    <source>
        <dbReference type="Google" id="ProtNLM"/>
    </source>
</evidence>
<dbReference type="PROSITE" id="PS51318">
    <property type="entry name" value="TAT"/>
    <property type="match status" value="1"/>
</dbReference>
<evidence type="ECO:0000256" key="2">
    <source>
        <dbReference type="SAM" id="Phobius"/>
    </source>
</evidence>
<feature type="signal peptide" evidence="3">
    <location>
        <begin position="1"/>
        <end position="35"/>
    </location>
</feature>
<keyword evidence="2" id="KW-0472">Membrane</keyword>
<proteinExistence type="predicted"/>
<accession>A0ABX8QZM5</accession>
<organism evidence="4 5">
    <name type="scientific">Actinomadura graeca</name>
    <dbReference type="NCBI Taxonomy" id="2750812"/>
    <lineage>
        <taxon>Bacteria</taxon>
        <taxon>Bacillati</taxon>
        <taxon>Actinomycetota</taxon>
        <taxon>Actinomycetes</taxon>
        <taxon>Streptosporangiales</taxon>
        <taxon>Thermomonosporaceae</taxon>
        <taxon>Actinomadura</taxon>
    </lineage>
</organism>
<feature type="compositionally biased region" description="Basic and acidic residues" evidence="1">
    <location>
        <begin position="332"/>
        <end position="342"/>
    </location>
</feature>
<protein>
    <recommendedName>
        <fullName evidence="6">WD40 repeat domain-containing protein</fullName>
    </recommendedName>
</protein>
<feature type="chain" id="PRO_5046602452" description="WD40 repeat domain-containing protein" evidence="3">
    <location>
        <begin position="36"/>
        <end position="374"/>
    </location>
</feature>
<evidence type="ECO:0000256" key="1">
    <source>
        <dbReference type="SAM" id="MobiDB-lite"/>
    </source>
</evidence>
<reference evidence="4" key="1">
    <citation type="submission" date="2020-07" db="EMBL/GenBank/DDBJ databases">
        <authorList>
            <person name="Tarantini F.S."/>
            <person name="Hong K.W."/>
            <person name="Chan K.G."/>
        </authorList>
    </citation>
    <scope>NUCLEOTIDE SEQUENCE</scope>
    <source>
        <strain evidence="4">32-07</strain>
    </source>
</reference>
<evidence type="ECO:0000313" key="5">
    <source>
        <dbReference type="Proteomes" id="UP001049518"/>
    </source>
</evidence>
<evidence type="ECO:0000313" key="4">
    <source>
        <dbReference type="EMBL" id="QXJ24118.1"/>
    </source>
</evidence>
<dbReference type="InterPro" id="IPR006311">
    <property type="entry name" value="TAT_signal"/>
</dbReference>
<keyword evidence="2" id="KW-0812">Transmembrane</keyword>
<dbReference type="RefSeq" id="WP_231329813.1">
    <property type="nucleotide sequence ID" value="NZ_CP059572.1"/>
</dbReference>